<accession>A0A388TEN8</accession>
<dbReference type="EMBL" id="BGZN01000129">
    <property type="protein sequence ID" value="GBR75007.1"/>
    <property type="molecule type" value="Genomic_DNA"/>
</dbReference>
<sequence length="351" mass="40868">MLIMLSKLIALTDEFPGLLARLENLLQEQADNGFILQGKFSKREISLAGHHFYLIYSDARHLRKDIHILQEHGIIDSSKPRYYEYASPKIKSRYIELIDENTYQALPPARQVLAHNACFFNQTEHVEKTELFNYKGLPEQFNIGVNFAPFGRNHLVAWNTPWASGGRHLALRQVYQGINHFYWADSLSEQIGNAEYHLLFNAGGTGNSSDIFHFQILQERFPAFENLAEYYPYRGSEIIPTSERAWPFTGFLARYTAKSKKYLLDDFNKQAKQWLAQNSANTFNLLIQQQDNLREMFFIKRRQDLGHIHGISNYFGGYEVAGNIVVENQNEYKYFPDRIRHIEWIADSCPN</sequence>
<comment type="caution">
    <text evidence="1">The sequence shown here is derived from an EMBL/GenBank/DDBJ whole genome shotgun (WGS) entry which is preliminary data.</text>
</comment>
<protein>
    <submittedName>
        <fullName evidence="1">Uncharacterized protein</fullName>
    </submittedName>
</protein>
<evidence type="ECO:0000313" key="1">
    <source>
        <dbReference type="EMBL" id="GBR75007.1"/>
    </source>
</evidence>
<reference evidence="1 2" key="1">
    <citation type="journal article" date="2019" name="ISME J.">
        <title>Genome analyses of uncultured TG2/ZB3 bacteria in 'Margulisbacteria' specifically attached to ectosymbiotic spirochetes of protists in the termite gut.</title>
        <authorList>
            <person name="Utami Y.D."/>
            <person name="Kuwahara H."/>
            <person name="Igai K."/>
            <person name="Murakami T."/>
            <person name="Sugaya K."/>
            <person name="Morikawa T."/>
            <person name="Nagura Y."/>
            <person name="Yuki M."/>
            <person name="Deevong P."/>
            <person name="Inoue T."/>
            <person name="Kihara K."/>
            <person name="Lo N."/>
            <person name="Yamada A."/>
            <person name="Ohkuma M."/>
            <person name="Hongoh Y."/>
        </authorList>
    </citation>
    <scope>NUCLEOTIDE SEQUENCE [LARGE SCALE GENOMIC DNA]</scope>
    <source>
        <strain evidence="1">NkOx7-01</strain>
    </source>
</reference>
<organism evidence="1 2">
    <name type="scientific">Termititenax aidoneus</name>
    <dbReference type="NCBI Taxonomy" id="2218524"/>
    <lineage>
        <taxon>Bacteria</taxon>
        <taxon>Bacillati</taxon>
        <taxon>Candidatus Margulisiibacteriota</taxon>
        <taxon>Candidatus Termititenacia</taxon>
        <taxon>Candidatus Termititenacales</taxon>
        <taxon>Candidatus Termititenacaceae</taxon>
        <taxon>Candidatus Termititenax</taxon>
    </lineage>
</organism>
<name>A0A388TEN8_TERA1</name>
<dbReference type="Proteomes" id="UP000269352">
    <property type="component" value="Unassembled WGS sequence"/>
</dbReference>
<keyword evidence="2" id="KW-1185">Reference proteome</keyword>
<evidence type="ECO:0000313" key="2">
    <source>
        <dbReference type="Proteomes" id="UP000269352"/>
    </source>
</evidence>
<proteinExistence type="predicted"/>
<gene>
    <name evidence="1" type="ORF">NO1_2080</name>
</gene>
<dbReference type="AlphaFoldDB" id="A0A388TEN8"/>